<dbReference type="PANTHER" id="PTHR39452:SF1">
    <property type="entry name" value="CHEY-P PHOSPHATASE CHEX"/>
    <property type="match status" value="1"/>
</dbReference>
<dbReference type="SUPFAM" id="SSF103039">
    <property type="entry name" value="CheC-like"/>
    <property type="match status" value="1"/>
</dbReference>
<keyword evidence="1" id="KW-0145">Chemotaxis</keyword>
<feature type="domain" description="Chemotaxis phosphatase CheX-like" evidence="2">
    <location>
        <begin position="48"/>
        <end position="144"/>
    </location>
</feature>
<dbReference type="InterPro" id="IPR028976">
    <property type="entry name" value="CheC-like_sf"/>
</dbReference>
<dbReference type="Pfam" id="PF13690">
    <property type="entry name" value="CheX"/>
    <property type="match status" value="1"/>
</dbReference>
<dbReference type="EMBL" id="BAAFGK010000002">
    <property type="protein sequence ID" value="GAB0056200.1"/>
    <property type="molecule type" value="Genomic_DNA"/>
</dbReference>
<evidence type="ECO:0000313" key="4">
    <source>
        <dbReference type="Proteomes" id="UP001628193"/>
    </source>
</evidence>
<comment type="caution">
    <text evidence="3">The sequence shown here is derived from an EMBL/GenBank/DDBJ whole genome shotgun (WGS) entry which is preliminary data.</text>
</comment>
<name>A0ABQ0C5N9_9PROT</name>
<evidence type="ECO:0000259" key="2">
    <source>
        <dbReference type="Pfam" id="PF13690"/>
    </source>
</evidence>
<organism evidence="3 4">
    <name type="scientific">Candidatus Magnetaquiglobus chichijimensis</name>
    <dbReference type="NCBI Taxonomy" id="3141448"/>
    <lineage>
        <taxon>Bacteria</taxon>
        <taxon>Pseudomonadati</taxon>
        <taxon>Pseudomonadota</taxon>
        <taxon>Magnetococcia</taxon>
        <taxon>Magnetococcales</taxon>
        <taxon>Candidatus Magnetaquicoccaceae</taxon>
        <taxon>Candidatus Magnetaquiglobus</taxon>
    </lineage>
</organism>
<dbReference type="InterPro" id="IPR038756">
    <property type="entry name" value="CheX-like"/>
</dbReference>
<proteinExistence type="predicted"/>
<evidence type="ECO:0000313" key="3">
    <source>
        <dbReference type="EMBL" id="GAB0056200.1"/>
    </source>
</evidence>
<evidence type="ECO:0000256" key="1">
    <source>
        <dbReference type="ARBA" id="ARBA00022500"/>
    </source>
</evidence>
<reference evidence="3 4" key="1">
    <citation type="submission" date="2024-09" db="EMBL/GenBank/DDBJ databases">
        <title>Draft genome sequence of Candidatus Magnetaquicoccaceae bacterium FCR-1.</title>
        <authorList>
            <person name="Shimoshige H."/>
            <person name="Shimamura S."/>
            <person name="Taoka A."/>
            <person name="Kobayashi H."/>
            <person name="Maekawa T."/>
        </authorList>
    </citation>
    <scope>NUCLEOTIDE SEQUENCE [LARGE SCALE GENOMIC DNA]</scope>
    <source>
        <strain evidence="3 4">FCR-1</strain>
    </source>
</reference>
<dbReference type="Gene3D" id="3.40.1550.10">
    <property type="entry name" value="CheC-like"/>
    <property type="match status" value="1"/>
</dbReference>
<gene>
    <name evidence="3" type="ORF">SIID45300_00505</name>
</gene>
<dbReference type="RefSeq" id="WP_420903917.1">
    <property type="nucleotide sequence ID" value="NZ_BAAFGK010000002.1"/>
</dbReference>
<dbReference type="CDD" id="cd17906">
    <property type="entry name" value="CheX"/>
    <property type="match status" value="1"/>
</dbReference>
<protein>
    <recommendedName>
        <fullName evidence="2">Chemotaxis phosphatase CheX-like domain-containing protein</fullName>
    </recommendedName>
</protein>
<dbReference type="InterPro" id="IPR028051">
    <property type="entry name" value="CheX-like_dom"/>
</dbReference>
<dbReference type="Proteomes" id="UP001628193">
    <property type="component" value="Unassembled WGS sequence"/>
</dbReference>
<sequence>MTMKAEFAGLIKEAVKEMFSAYLVMEVEPGPTVQKKEDDDYRPPSSEVTVVINFSGGIHGGIHLAAPLHAAIELASSFSGESYDTIFGEAGDGFGELANIIAGGVQTRLGTGFGNINLTPPTLITGTDYTMQYKSNFDSVKQYFRCEAGLFFVEFFFYVQQFMKKR</sequence>
<keyword evidence="4" id="KW-1185">Reference proteome</keyword>
<dbReference type="PANTHER" id="PTHR39452">
    <property type="entry name" value="CHEY-P PHOSPHATASE CHEX"/>
    <property type="match status" value="1"/>
</dbReference>
<accession>A0ABQ0C5N9</accession>